<proteinExistence type="predicted"/>
<dbReference type="AlphaFoldDB" id="A0A6C0HF35"/>
<sequence>MLKINSYNPKQYFLTNMVNTYICTIMFKPISSLDDYEPLDIKIDPTSVTLSGSYNGQNIYIDFPRTKQIDWTEKPFELDDDGVYVGRFQFSVWLNYQTMTSKIVYNIKNIHYMIDTYTINIPFITGMNILSYGYGLQKNMGLSIF</sequence>
<reference evidence="1" key="1">
    <citation type="journal article" date="2020" name="Nature">
        <title>Giant virus diversity and host interactions through global metagenomics.</title>
        <authorList>
            <person name="Schulz F."/>
            <person name="Roux S."/>
            <person name="Paez-Espino D."/>
            <person name="Jungbluth S."/>
            <person name="Walsh D.A."/>
            <person name="Denef V.J."/>
            <person name="McMahon K.D."/>
            <person name="Konstantinidis K.T."/>
            <person name="Eloe-Fadrosh E.A."/>
            <person name="Kyrpides N.C."/>
            <person name="Woyke T."/>
        </authorList>
    </citation>
    <scope>NUCLEOTIDE SEQUENCE</scope>
    <source>
        <strain evidence="1">GVMAG-M-3300023179-97</strain>
    </source>
</reference>
<evidence type="ECO:0000313" key="1">
    <source>
        <dbReference type="EMBL" id="QHT78997.1"/>
    </source>
</evidence>
<protein>
    <submittedName>
        <fullName evidence="1">Uncharacterized protein</fullName>
    </submittedName>
</protein>
<name>A0A6C0HF35_9ZZZZ</name>
<accession>A0A6C0HF35</accession>
<dbReference type="EMBL" id="MN739943">
    <property type="protein sequence ID" value="QHT78997.1"/>
    <property type="molecule type" value="Genomic_DNA"/>
</dbReference>
<organism evidence="1">
    <name type="scientific">viral metagenome</name>
    <dbReference type="NCBI Taxonomy" id="1070528"/>
    <lineage>
        <taxon>unclassified sequences</taxon>
        <taxon>metagenomes</taxon>
        <taxon>organismal metagenomes</taxon>
    </lineage>
</organism>